<name>A0A6A5A4F8_APHAT</name>
<proteinExistence type="predicted"/>
<dbReference type="Pfam" id="PF22936">
    <property type="entry name" value="Pol_BBD"/>
    <property type="match status" value="1"/>
</dbReference>
<protein>
    <recommendedName>
        <fullName evidence="1">Retrovirus-related Pol polyprotein from transposon TNT 1-94-like beta-barrel domain-containing protein</fullName>
    </recommendedName>
</protein>
<evidence type="ECO:0000313" key="3">
    <source>
        <dbReference type="Proteomes" id="UP000469452"/>
    </source>
</evidence>
<evidence type="ECO:0000313" key="2">
    <source>
        <dbReference type="EMBL" id="KAF0750435.1"/>
    </source>
</evidence>
<dbReference type="Proteomes" id="UP000469452">
    <property type="component" value="Unassembled WGS sequence"/>
</dbReference>
<accession>A0A6A5A4F8</accession>
<comment type="caution">
    <text evidence="2">The sequence shown here is derived from an EMBL/GenBank/DDBJ whole genome shotgun (WGS) entry which is preliminary data.</text>
</comment>
<dbReference type="InterPro" id="IPR054722">
    <property type="entry name" value="PolX-like_BBD"/>
</dbReference>
<dbReference type="AlphaFoldDB" id="A0A6A5A4F8"/>
<dbReference type="EMBL" id="VJMI01012322">
    <property type="protein sequence ID" value="KAF0750435.1"/>
    <property type="molecule type" value="Genomic_DNA"/>
</dbReference>
<gene>
    <name evidence="2" type="ORF">AaE_006709</name>
</gene>
<evidence type="ECO:0000259" key="1">
    <source>
        <dbReference type="Pfam" id="PF22936"/>
    </source>
</evidence>
<reference evidence="2 3" key="1">
    <citation type="submission" date="2019-06" db="EMBL/GenBank/DDBJ databases">
        <title>Genomics analysis of Aphanomyces spp. identifies a new class of oomycete effector associated with host adaptation.</title>
        <authorList>
            <person name="Gaulin E."/>
        </authorList>
    </citation>
    <scope>NUCLEOTIDE SEQUENCE [LARGE SCALE GENOMIC DNA]</scope>
    <source>
        <strain evidence="2 3">E</strain>
    </source>
</reference>
<feature type="domain" description="Retrovirus-related Pol polyprotein from transposon TNT 1-94-like beta-barrel" evidence="1">
    <location>
        <begin position="26"/>
        <end position="80"/>
    </location>
</feature>
<sequence length="128" mass="14264">MDTEDSDDAQQDAVVFHTFDFQGQVLMDSGASSHMTGDATNLADVQAYQHAVVVVNGAKTHATKMGTMCVSASERTTLVMQTCSSSTTCRLRCYPLRPSQQQFLTHLRRHGVQHQARRDDHRHRHAGH</sequence>
<organism evidence="2 3">
    <name type="scientific">Aphanomyces astaci</name>
    <name type="common">Crayfish plague agent</name>
    <dbReference type="NCBI Taxonomy" id="112090"/>
    <lineage>
        <taxon>Eukaryota</taxon>
        <taxon>Sar</taxon>
        <taxon>Stramenopiles</taxon>
        <taxon>Oomycota</taxon>
        <taxon>Saprolegniomycetes</taxon>
        <taxon>Saprolegniales</taxon>
        <taxon>Verrucalvaceae</taxon>
        <taxon>Aphanomyces</taxon>
    </lineage>
</organism>